<protein>
    <submittedName>
        <fullName evidence="1">Uncharacterized protein</fullName>
    </submittedName>
</protein>
<organism evidence="1 2">
    <name type="scientific">Arabis nemorensis</name>
    <dbReference type="NCBI Taxonomy" id="586526"/>
    <lineage>
        <taxon>Eukaryota</taxon>
        <taxon>Viridiplantae</taxon>
        <taxon>Streptophyta</taxon>
        <taxon>Embryophyta</taxon>
        <taxon>Tracheophyta</taxon>
        <taxon>Spermatophyta</taxon>
        <taxon>Magnoliopsida</taxon>
        <taxon>eudicotyledons</taxon>
        <taxon>Gunneridae</taxon>
        <taxon>Pentapetalae</taxon>
        <taxon>rosids</taxon>
        <taxon>malvids</taxon>
        <taxon>Brassicales</taxon>
        <taxon>Brassicaceae</taxon>
        <taxon>Arabideae</taxon>
        <taxon>Arabis</taxon>
    </lineage>
</organism>
<keyword evidence="2" id="KW-1185">Reference proteome</keyword>
<dbReference type="EMBL" id="CABITT030000005">
    <property type="protein sequence ID" value="VVB04616.1"/>
    <property type="molecule type" value="Genomic_DNA"/>
</dbReference>
<evidence type="ECO:0000313" key="2">
    <source>
        <dbReference type="Proteomes" id="UP000489600"/>
    </source>
</evidence>
<evidence type="ECO:0000313" key="1">
    <source>
        <dbReference type="EMBL" id="VVB04616.1"/>
    </source>
</evidence>
<gene>
    <name evidence="1" type="ORF">ANE_LOCUS15060</name>
</gene>
<proteinExistence type="predicted"/>
<reference evidence="1" key="1">
    <citation type="submission" date="2019-07" db="EMBL/GenBank/DDBJ databases">
        <authorList>
            <person name="Dittberner H."/>
        </authorList>
    </citation>
    <scope>NUCLEOTIDE SEQUENCE [LARGE SCALE GENOMIC DNA]</scope>
</reference>
<comment type="caution">
    <text evidence="1">The sequence shown here is derived from an EMBL/GenBank/DDBJ whole genome shotgun (WGS) entry which is preliminary data.</text>
</comment>
<dbReference type="AlphaFoldDB" id="A0A565BTD2"/>
<sequence>MGTRGGGKLGKRRDVLRGCGEVEKYREAKEPVTTIKYGISLRDTKHKGDKASEMEFEYNTCAALHMALSTQNNSKAHDTCISLVFRAKFTYRNSVLLNSKEKIRHMDLKNQSEEQLLIPKMS</sequence>
<name>A0A565BTD2_9BRAS</name>
<dbReference type="Proteomes" id="UP000489600">
    <property type="component" value="Unassembled WGS sequence"/>
</dbReference>
<accession>A0A565BTD2</accession>